<comment type="caution">
    <text evidence="2">The sequence shown here is derived from an EMBL/GenBank/DDBJ whole genome shotgun (WGS) entry which is preliminary data.</text>
</comment>
<dbReference type="EMBL" id="BLAL01000218">
    <property type="protein sequence ID" value="GES92851.1"/>
    <property type="molecule type" value="Genomic_DNA"/>
</dbReference>
<accession>A0A2Z6RLH2</accession>
<name>A0A2Z6RLH2_9GLOM</name>
<reference evidence="2 4" key="1">
    <citation type="submission" date="2017-11" db="EMBL/GenBank/DDBJ databases">
        <title>The genome of Rhizophagus clarus HR1 reveals common genetic basis of auxotrophy among arbuscular mycorrhizal fungi.</title>
        <authorList>
            <person name="Kobayashi Y."/>
        </authorList>
    </citation>
    <scope>NUCLEOTIDE SEQUENCE [LARGE SCALE GENOMIC DNA]</scope>
    <source>
        <strain evidence="2 4">HR1</strain>
    </source>
</reference>
<sequence>MNIRAYKAIKSPKGERMIIGYVETFSVDQVEHRWARVELFGQNKRSSNRVWACSSKVKSTIDDKSKSMTETNGKDSATVSKKEHSKHKKAKKSKDVVKLLMDILQHLVN</sequence>
<evidence type="ECO:0000313" key="3">
    <source>
        <dbReference type="EMBL" id="GES92851.1"/>
    </source>
</evidence>
<dbReference type="Proteomes" id="UP000615446">
    <property type="component" value="Unassembled WGS sequence"/>
</dbReference>
<dbReference type="Proteomes" id="UP000247702">
    <property type="component" value="Unassembled WGS sequence"/>
</dbReference>
<protein>
    <submittedName>
        <fullName evidence="2">Uncharacterized protein</fullName>
    </submittedName>
</protein>
<evidence type="ECO:0000256" key="1">
    <source>
        <dbReference type="SAM" id="MobiDB-lite"/>
    </source>
</evidence>
<evidence type="ECO:0000313" key="2">
    <source>
        <dbReference type="EMBL" id="GBB99034.1"/>
    </source>
</evidence>
<gene>
    <name evidence="3" type="ORF">RCL2_001960900</name>
    <name evidence="2" type="ORF">RclHR1_00340025</name>
</gene>
<reference evidence="3" key="2">
    <citation type="submission" date="2019-10" db="EMBL/GenBank/DDBJ databases">
        <title>Conservation and host-specific expression of non-tandemly repeated heterogenous ribosome RNA gene in arbuscular mycorrhizal fungi.</title>
        <authorList>
            <person name="Maeda T."/>
            <person name="Kobayashi Y."/>
            <person name="Nakagawa T."/>
            <person name="Ezawa T."/>
            <person name="Yamaguchi K."/>
            <person name="Bino T."/>
            <person name="Nishimoto Y."/>
            <person name="Shigenobu S."/>
            <person name="Kawaguchi M."/>
        </authorList>
    </citation>
    <scope>NUCLEOTIDE SEQUENCE</scope>
    <source>
        <strain evidence="3">HR1</strain>
    </source>
</reference>
<dbReference type="OrthoDB" id="2449353at2759"/>
<feature type="compositionally biased region" description="Polar residues" evidence="1">
    <location>
        <begin position="68"/>
        <end position="78"/>
    </location>
</feature>
<evidence type="ECO:0000313" key="4">
    <source>
        <dbReference type="Proteomes" id="UP000247702"/>
    </source>
</evidence>
<feature type="region of interest" description="Disordered" evidence="1">
    <location>
        <begin position="62"/>
        <end position="93"/>
    </location>
</feature>
<dbReference type="AlphaFoldDB" id="A0A2Z6RLH2"/>
<dbReference type="EMBL" id="BEXD01002668">
    <property type="protein sequence ID" value="GBB99034.1"/>
    <property type="molecule type" value="Genomic_DNA"/>
</dbReference>
<feature type="compositionally biased region" description="Basic residues" evidence="1">
    <location>
        <begin position="83"/>
        <end position="92"/>
    </location>
</feature>
<keyword evidence="4" id="KW-1185">Reference proteome</keyword>
<proteinExistence type="predicted"/>
<organism evidence="2 4">
    <name type="scientific">Rhizophagus clarus</name>
    <dbReference type="NCBI Taxonomy" id="94130"/>
    <lineage>
        <taxon>Eukaryota</taxon>
        <taxon>Fungi</taxon>
        <taxon>Fungi incertae sedis</taxon>
        <taxon>Mucoromycota</taxon>
        <taxon>Glomeromycotina</taxon>
        <taxon>Glomeromycetes</taxon>
        <taxon>Glomerales</taxon>
        <taxon>Glomeraceae</taxon>
        <taxon>Rhizophagus</taxon>
    </lineage>
</organism>